<dbReference type="SUPFAM" id="SSF48452">
    <property type="entry name" value="TPR-like"/>
    <property type="match status" value="1"/>
</dbReference>
<keyword evidence="2" id="KW-0472">Membrane</keyword>
<gene>
    <name evidence="3" type="ORF">V0U35_11080</name>
</gene>
<evidence type="ECO:0000256" key="2">
    <source>
        <dbReference type="SAM" id="Phobius"/>
    </source>
</evidence>
<evidence type="ECO:0000313" key="4">
    <source>
        <dbReference type="Proteomes" id="UP001310692"/>
    </source>
</evidence>
<feature type="transmembrane region" description="Helical" evidence="2">
    <location>
        <begin position="91"/>
        <end position="109"/>
    </location>
</feature>
<dbReference type="Proteomes" id="UP001310692">
    <property type="component" value="Unassembled WGS sequence"/>
</dbReference>
<sequence length="641" mass="69498">MGNFLQELQRRSVFRVAAAYLVVGWLITQAVATIEGPLHLPPWTDTLVIVLLLCGLPVALILAWAFEVTPEGVKRTVTAENRANDAGASHVLDYAILGVLIVVAGLIGWQQFSGGAPSAGETPVNQVAESESGEGEDGELVSVVTPAGGNAQGAPDTDPRTDPGVSTATELSVAVLPFTAFSADAEDGYFADGLTEEILNSLAGIPELLVTSRTSAFQFRGDNVPSVPEIARSLGVAHILEGSVRRAGDRIRVTAQLIRASDDRHLWSQTYDRTMDDVFAIQEDIAENVAAVLQVVLDDRQRARMTNSGTRNIDAFIAYQQGAELWAQGHENGEDIDLIEQSSVHFERATQLAPDFSEAYLLQSDYYAHRLTDMARLPEGEFDRADFDQLNARRAELVADAVRTADSPARQAMAEANEILFADSWANGRQIVAEAFATDECANDNWLQFLIGLSGDLDGRLAYAQRQVRCDPLNGQSQLLLGDTYLARGDYQDALDHAARLDERGMSYDAEVIRFDALLGLGRFDEAEAMLGEGWDWEQIRLAARRGGPEASAVLDPYKGEDTWFDLMLHALLGEREAANAIAAQLDARPLGVMTLMEVVMACRCGAPFDLSATPNFAARLSEAGFPWPPAGDLGFPLMAD</sequence>
<protein>
    <recommendedName>
        <fullName evidence="5">FlgO domain-containing protein</fullName>
    </recommendedName>
</protein>
<evidence type="ECO:0008006" key="5">
    <source>
        <dbReference type="Google" id="ProtNLM"/>
    </source>
</evidence>
<keyword evidence="2" id="KW-0812">Transmembrane</keyword>
<feature type="transmembrane region" description="Helical" evidence="2">
    <location>
        <begin position="12"/>
        <end position="34"/>
    </location>
</feature>
<keyword evidence="4" id="KW-1185">Reference proteome</keyword>
<name>A0ABU7M1E4_9PROT</name>
<feature type="transmembrane region" description="Helical" evidence="2">
    <location>
        <begin position="46"/>
        <end position="66"/>
    </location>
</feature>
<dbReference type="EMBL" id="JAZDRO010000004">
    <property type="protein sequence ID" value="MEE2567220.1"/>
    <property type="molecule type" value="Genomic_DNA"/>
</dbReference>
<accession>A0ABU7M1E4</accession>
<proteinExistence type="predicted"/>
<organism evidence="3 4">
    <name type="scientific">Hyphobacterium marinum</name>
    <dbReference type="NCBI Taxonomy" id="3116574"/>
    <lineage>
        <taxon>Bacteria</taxon>
        <taxon>Pseudomonadati</taxon>
        <taxon>Pseudomonadota</taxon>
        <taxon>Alphaproteobacteria</taxon>
        <taxon>Maricaulales</taxon>
        <taxon>Maricaulaceae</taxon>
        <taxon>Hyphobacterium</taxon>
    </lineage>
</organism>
<dbReference type="RefSeq" id="WP_330196780.1">
    <property type="nucleotide sequence ID" value="NZ_JAZDRO010000004.1"/>
</dbReference>
<reference evidence="3 4" key="1">
    <citation type="submission" date="2024-01" db="EMBL/GenBank/DDBJ databases">
        <title>Hyphobacterium bacterium isolated from marine sediment.</title>
        <authorList>
            <person name="Zhao S."/>
        </authorList>
    </citation>
    <scope>NUCLEOTIDE SEQUENCE [LARGE SCALE GENOMIC DNA]</scope>
    <source>
        <strain evidence="3 4">Y60-23</strain>
    </source>
</reference>
<feature type="region of interest" description="Disordered" evidence="1">
    <location>
        <begin position="116"/>
        <end position="165"/>
    </location>
</feature>
<dbReference type="InterPro" id="IPR011990">
    <property type="entry name" value="TPR-like_helical_dom_sf"/>
</dbReference>
<dbReference type="Gene3D" id="3.40.50.10070">
    <property type="entry name" value="TolB, N-terminal domain"/>
    <property type="match status" value="1"/>
</dbReference>
<comment type="caution">
    <text evidence="3">The sequence shown here is derived from an EMBL/GenBank/DDBJ whole genome shotgun (WGS) entry which is preliminary data.</text>
</comment>
<keyword evidence="2" id="KW-1133">Transmembrane helix</keyword>
<dbReference type="Gene3D" id="1.25.40.10">
    <property type="entry name" value="Tetratricopeptide repeat domain"/>
    <property type="match status" value="1"/>
</dbReference>
<evidence type="ECO:0000313" key="3">
    <source>
        <dbReference type="EMBL" id="MEE2567220.1"/>
    </source>
</evidence>
<evidence type="ECO:0000256" key="1">
    <source>
        <dbReference type="SAM" id="MobiDB-lite"/>
    </source>
</evidence>